<keyword evidence="2" id="KW-1185">Reference proteome</keyword>
<dbReference type="Proteomes" id="UP000789405">
    <property type="component" value="Unassembled WGS sequence"/>
</dbReference>
<name>A0A9N9GSP1_9GLOM</name>
<proteinExistence type="predicted"/>
<sequence>WVAFLEIGSPSQSVTPTYDLETKNTLIESSLCNDCVGGFGFDAAQSSSYKYNNNISQNIGRYHIYEYGADLIKIDGYNVSHLFGLVDSVNTKLKTDSIVTSIFGLGGLWKININGIGIGFSDNTPNIKLNNMAQAAVLSSSNPQMVFSIEFANNVTNFVGGKFDPQYGYIGPCSSTIFGWVMIGEEPYLINPFDYMYAIPIQSGSTTCYAGFTDTNVVFDIENAQVGFAHTLWGINNT</sequence>
<dbReference type="SUPFAM" id="SSF50630">
    <property type="entry name" value="Acid proteases"/>
    <property type="match status" value="1"/>
</dbReference>
<dbReference type="AlphaFoldDB" id="A0A9N9GSP1"/>
<dbReference type="InterPro" id="IPR021109">
    <property type="entry name" value="Peptidase_aspartic_dom_sf"/>
</dbReference>
<reference evidence="1" key="1">
    <citation type="submission" date="2021-06" db="EMBL/GenBank/DDBJ databases">
        <authorList>
            <person name="Kallberg Y."/>
            <person name="Tangrot J."/>
            <person name="Rosling A."/>
        </authorList>
    </citation>
    <scope>NUCLEOTIDE SEQUENCE</scope>
    <source>
        <strain evidence="1">MA453B</strain>
    </source>
</reference>
<accession>A0A9N9GSP1</accession>
<organism evidence="1 2">
    <name type="scientific">Dentiscutata erythropus</name>
    <dbReference type="NCBI Taxonomy" id="1348616"/>
    <lineage>
        <taxon>Eukaryota</taxon>
        <taxon>Fungi</taxon>
        <taxon>Fungi incertae sedis</taxon>
        <taxon>Mucoromycota</taxon>
        <taxon>Glomeromycotina</taxon>
        <taxon>Glomeromycetes</taxon>
        <taxon>Diversisporales</taxon>
        <taxon>Gigasporaceae</taxon>
        <taxon>Dentiscutata</taxon>
    </lineage>
</organism>
<dbReference type="OrthoDB" id="10502592at2759"/>
<protein>
    <submittedName>
        <fullName evidence="1">18783_t:CDS:1</fullName>
    </submittedName>
</protein>
<dbReference type="EMBL" id="CAJVPY010004941">
    <property type="protein sequence ID" value="CAG8631744.1"/>
    <property type="molecule type" value="Genomic_DNA"/>
</dbReference>
<gene>
    <name evidence="1" type="ORF">DERYTH_LOCUS9182</name>
</gene>
<comment type="caution">
    <text evidence="1">The sequence shown here is derived from an EMBL/GenBank/DDBJ whole genome shotgun (WGS) entry which is preliminary data.</text>
</comment>
<dbReference type="Gene3D" id="2.40.70.10">
    <property type="entry name" value="Acid Proteases"/>
    <property type="match status" value="2"/>
</dbReference>
<evidence type="ECO:0000313" key="1">
    <source>
        <dbReference type="EMBL" id="CAG8631744.1"/>
    </source>
</evidence>
<evidence type="ECO:0000313" key="2">
    <source>
        <dbReference type="Proteomes" id="UP000789405"/>
    </source>
</evidence>
<feature type="non-terminal residue" evidence="1">
    <location>
        <position position="1"/>
    </location>
</feature>